<reference evidence="7" key="1">
    <citation type="journal article" date="2019" name="Int. J. Syst. Evol. Microbiol.">
        <title>The Global Catalogue of Microorganisms (GCM) 10K type strain sequencing project: providing services to taxonomists for standard genome sequencing and annotation.</title>
        <authorList>
            <consortium name="The Broad Institute Genomics Platform"/>
            <consortium name="The Broad Institute Genome Sequencing Center for Infectious Disease"/>
            <person name="Wu L."/>
            <person name="Ma J."/>
        </authorList>
    </citation>
    <scope>NUCLEOTIDE SEQUENCE [LARGE SCALE GENOMIC DNA]</scope>
    <source>
        <strain evidence="7">JCM 14718</strain>
    </source>
</reference>
<gene>
    <name evidence="6" type="ORF">GCM10009765_19130</name>
</gene>
<feature type="domain" description="Peptidoglycan recognition protein family" evidence="5">
    <location>
        <begin position="211"/>
        <end position="359"/>
    </location>
</feature>
<keyword evidence="7" id="KW-1185">Reference proteome</keyword>
<dbReference type="PANTHER" id="PTHR11022">
    <property type="entry name" value="PEPTIDOGLYCAN RECOGNITION PROTEIN"/>
    <property type="match status" value="1"/>
</dbReference>
<feature type="region of interest" description="Disordered" evidence="2">
    <location>
        <begin position="176"/>
        <end position="195"/>
    </location>
</feature>
<evidence type="ECO:0000313" key="6">
    <source>
        <dbReference type="EMBL" id="GAA1669820.1"/>
    </source>
</evidence>
<dbReference type="InterPro" id="IPR015510">
    <property type="entry name" value="PGRP"/>
</dbReference>
<evidence type="ECO:0000256" key="1">
    <source>
        <dbReference type="ARBA" id="ARBA00007553"/>
    </source>
</evidence>
<dbReference type="PANTHER" id="PTHR11022:SF41">
    <property type="entry name" value="PEPTIDOGLYCAN-RECOGNITION PROTEIN LC-RELATED"/>
    <property type="match status" value="1"/>
</dbReference>
<dbReference type="Pfam" id="PF01510">
    <property type="entry name" value="Amidase_2"/>
    <property type="match status" value="1"/>
</dbReference>
<organism evidence="6 7">
    <name type="scientific">Fodinicola feengrottensis</name>
    <dbReference type="NCBI Taxonomy" id="435914"/>
    <lineage>
        <taxon>Bacteria</taxon>
        <taxon>Bacillati</taxon>
        <taxon>Actinomycetota</taxon>
        <taxon>Actinomycetes</taxon>
        <taxon>Mycobacteriales</taxon>
        <taxon>Fodinicola</taxon>
    </lineage>
</organism>
<dbReference type="Proteomes" id="UP001500618">
    <property type="component" value="Unassembled WGS sequence"/>
</dbReference>
<protein>
    <submittedName>
        <fullName evidence="6">N-acetylmuramoyl-L-alanine amidase</fullName>
    </submittedName>
</protein>
<dbReference type="SMART" id="SM00701">
    <property type="entry name" value="PGRP"/>
    <property type="match status" value="1"/>
</dbReference>
<sequence>MNRVLAGLGAFSLIVAGALAAPPVVQAAPKPVVTSENDVELGDFAKPKPEVMRAEGLPDGAPLSTDGMVTKTAKPPTLRLTRTNLKPFSMVGVTWQYDSAVDGVSVAVRTKSGASEWSTWQAEGLDDAADDQPDQRGGSAPIWTGPADAIEVAVSTVSGAAPRDLRLALIDPGTSPADADDSLATPAVSEQVPEVVPARAEKGIRGSAPMPRIYRRQSWGADPRMMTWKPTYSPMVKAVAFHHTVNSNTYTAAEVPAIIRGIYHYHAITHKWGDIGYNALVDRFGRIWEGRAGGVNRAVIGAHAGGFNYETSGIAMIGDFATANLPQLMKNAAAAFIAWKLSMYHVSPNSTATLTGGPNTLYSARVTVKVPTVFPHRQTSNTDCPGEGGMRALPGIRYQALHRIH</sequence>
<dbReference type="SUPFAM" id="SSF55846">
    <property type="entry name" value="N-acetylmuramoyl-L-alanine amidase-like"/>
    <property type="match status" value="1"/>
</dbReference>
<name>A0ABP4SHY0_9ACTN</name>
<feature type="signal peptide" evidence="3">
    <location>
        <begin position="1"/>
        <end position="20"/>
    </location>
</feature>
<feature type="domain" description="N-acetylmuramoyl-L-alanine amidase" evidence="4">
    <location>
        <begin position="227"/>
        <end position="386"/>
    </location>
</feature>
<evidence type="ECO:0000256" key="3">
    <source>
        <dbReference type="SAM" id="SignalP"/>
    </source>
</evidence>
<dbReference type="InterPro" id="IPR002502">
    <property type="entry name" value="Amidase_domain"/>
</dbReference>
<dbReference type="RefSeq" id="WP_344309036.1">
    <property type="nucleotide sequence ID" value="NZ_BAAANY010000007.1"/>
</dbReference>
<dbReference type="InterPro" id="IPR036505">
    <property type="entry name" value="Amidase/PGRP_sf"/>
</dbReference>
<dbReference type="SMART" id="SM00644">
    <property type="entry name" value="Ami_2"/>
    <property type="match status" value="1"/>
</dbReference>
<evidence type="ECO:0000313" key="7">
    <source>
        <dbReference type="Proteomes" id="UP001500618"/>
    </source>
</evidence>
<accession>A0ABP4SHY0</accession>
<evidence type="ECO:0000259" key="5">
    <source>
        <dbReference type="SMART" id="SM00701"/>
    </source>
</evidence>
<dbReference type="EMBL" id="BAAANY010000007">
    <property type="protein sequence ID" value="GAA1669820.1"/>
    <property type="molecule type" value="Genomic_DNA"/>
</dbReference>
<proteinExistence type="inferred from homology"/>
<comment type="similarity">
    <text evidence="1">Belongs to the N-acetylmuramoyl-L-alanine amidase 2 family.</text>
</comment>
<feature type="chain" id="PRO_5046728814" evidence="3">
    <location>
        <begin position="21"/>
        <end position="405"/>
    </location>
</feature>
<dbReference type="InterPro" id="IPR006619">
    <property type="entry name" value="PGRP_domain_met/bac"/>
</dbReference>
<keyword evidence="3" id="KW-0732">Signal</keyword>
<dbReference type="CDD" id="cd06583">
    <property type="entry name" value="PGRP"/>
    <property type="match status" value="1"/>
</dbReference>
<comment type="caution">
    <text evidence="6">The sequence shown here is derived from an EMBL/GenBank/DDBJ whole genome shotgun (WGS) entry which is preliminary data.</text>
</comment>
<dbReference type="Gene3D" id="3.40.80.10">
    <property type="entry name" value="Peptidoglycan recognition protein-like"/>
    <property type="match status" value="1"/>
</dbReference>
<evidence type="ECO:0000259" key="4">
    <source>
        <dbReference type="SMART" id="SM00644"/>
    </source>
</evidence>
<evidence type="ECO:0000256" key="2">
    <source>
        <dbReference type="SAM" id="MobiDB-lite"/>
    </source>
</evidence>